<reference evidence="4" key="1">
    <citation type="submission" date="2016-10" db="EMBL/GenBank/DDBJ databases">
        <authorList>
            <person name="Varghese N."/>
            <person name="Submissions S."/>
        </authorList>
    </citation>
    <scope>NUCLEOTIDE SEQUENCE [LARGE SCALE GENOMIC DNA]</scope>
    <source>
        <strain evidence="4">DSM 8344</strain>
    </source>
</reference>
<gene>
    <name evidence="3" type="ORF">SAMN05443529_12178</name>
</gene>
<feature type="chain" id="PRO_5039055241" evidence="1">
    <location>
        <begin position="20"/>
        <end position="582"/>
    </location>
</feature>
<feature type="domain" description="Bacterial Ig-like" evidence="2">
    <location>
        <begin position="360"/>
        <end position="417"/>
    </location>
</feature>
<dbReference type="EMBL" id="FNCP01000021">
    <property type="protein sequence ID" value="SDH89994.1"/>
    <property type="molecule type" value="Genomic_DNA"/>
</dbReference>
<feature type="signal peptide" evidence="1">
    <location>
        <begin position="1"/>
        <end position="19"/>
    </location>
</feature>
<evidence type="ECO:0000313" key="4">
    <source>
        <dbReference type="Proteomes" id="UP000198656"/>
    </source>
</evidence>
<protein>
    <submittedName>
        <fullName evidence="3">Ig-like domain (Group 4)</fullName>
    </submittedName>
</protein>
<dbReference type="RefSeq" id="WP_092334783.1">
    <property type="nucleotide sequence ID" value="NZ_FNCP01000021.1"/>
</dbReference>
<dbReference type="Pfam" id="PF04122">
    <property type="entry name" value="CW_binding_2"/>
    <property type="match status" value="3"/>
</dbReference>
<dbReference type="PANTHER" id="PTHR35788">
    <property type="entry name" value="EXPORTED PROTEIN-RELATED"/>
    <property type="match status" value="1"/>
</dbReference>
<accession>A0A1G8G6H4</accession>
<dbReference type="PANTHER" id="PTHR35788:SF1">
    <property type="entry name" value="EXPORTED PROTEIN"/>
    <property type="match status" value="1"/>
</dbReference>
<dbReference type="InterPro" id="IPR052913">
    <property type="entry name" value="Glycopeptide_resist_protein"/>
</dbReference>
<dbReference type="Proteomes" id="UP000198656">
    <property type="component" value="Unassembled WGS sequence"/>
</dbReference>
<dbReference type="PROSITE" id="PS51257">
    <property type="entry name" value="PROKAR_LIPOPROTEIN"/>
    <property type="match status" value="1"/>
</dbReference>
<dbReference type="AlphaFoldDB" id="A0A1G8G6H4"/>
<dbReference type="OrthoDB" id="1935856at2"/>
<evidence type="ECO:0000313" key="3">
    <source>
        <dbReference type="EMBL" id="SDH89994.1"/>
    </source>
</evidence>
<evidence type="ECO:0000259" key="2">
    <source>
        <dbReference type="Pfam" id="PF07532"/>
    </source>
</evidence>
<dbReference type="InterPro" id="IPR007253">
    <property type="entry name" value="Cell_wall-bd_2"/>
</dbReference>
<dbReference type="Pfam" id="PF07532">
    <property type="entry name" value="Big_4"/>
    <property type="match status" value="1"/>
</dbReference>
<keyword evidence="4" id="KW-1185">Reference proteome</keyword>
<name>A0A1G8G6H4_9FIRM</name>
<keyword evidence="1" id="KW-0732">Signal</keyword>
<dbReference type="InterPro" id="IPR007391">
    <property type="entry name" value="Vancomycin_resist_VanW"/>
</dbReference>
<dbReference type="STRING" id="1121419.SAMN05443529_12178"/>
<dbReference type="Pfam" id="PF04294">
    <property type="entry name" value="VanW"/>
    <property type="match status" value="1"/>
</dbReference>
<dbReference type="Gene3D" id="3.40.50.12090">
    <property type="match status" value="2"/>
</dbReference>
<dbReference type="InterPro" id="IPR011081">
    <property type="entry name" value="Big_4"/>
</dbReference>
<evidence type="ECO:0000256" key="1">
    <source>
        <dbReference type="SAM" id="SignalP"/>
    </source>
</evidence>
<organism evidence="3 4">
    <name type="scientific">Desulfosporosinus hippei DSM 8344</name>
    <dbReference type="NCBI Taxonomy" id="1121419"/>
    <lineage>
        <taxon>Bacteria</taxon>
        <taxon>Bacillati</taxon>
        <taxon>Bacillota</taxon>
        <taxon>Clostridia</taxon>
        <taxon>Eubacteriales</taxon>
        <taxon>Desulfitobacteriaceae</taxon>
        <taxon>Desulfosporosinus</taxon>
    </lineage>
</organism>
<proteinExistence type="predicted"/>
<sequence length="582" mass="62868">MSKKIVALILILCSCIMFGRPGYAVAIEQDSGAEESERAEVDRLSGLTKFETAKIISEYYCVGKAKNVILSTGNDFADALSASVLAHEKEAPILLVDSAVEKSKDAFEFCTEHLDKSGTVYLIGGTGIIGEEFEVKLNDLGFTNVIRIAGLDRYDTSYQIACSLDKLMSTVVITSGEQYADALSISSFAANKGWPILLSPHGELPQGIKTFLQENKPLQVYIAGGAGVISDNVKSEIASILPQASIQRLMGETRFDTNVAIAETFAPNPSTIYLATGYGFADALAGSIVAAKSGNPIIFIDPSVPTLPKPTASYFAKRYANIQNPRLVAFGGSGVVKDEIIKSSKDLIWGAARETSIHSINDISAAVTQKEEYSLPTTLQARLYNSEVIEVPVQWNPKFVDTGKIGLLIYAGIVDGYSKNIKLNLTVKEPVSIPIAQYTTYFNASHLNRTENLRLAAKALDGKLLAPGEGFSFNKSVGERTVQAGYKEAMVIVGDAFVPGLGGGVCQVSSTLYNAVTLANLQIVERHPHSLPVDYVPSGQDATVSYPILDFKFRNSRKVPILIRSIVAENSLTFQLYEKSEK</sequence>